<gene>
    <name evidence="1" type="ORF">BN1211_0406</name>
    <name evidence="2" type="ORF">CYBJADRAFT_159820</name>
</gene>
<name>A0A0H5BYF7_CYBJN</name>
<evidence type="ECO:0000313" key="2">
    <source>
        <dbReference type="EMBL" id="ODV75810.1"/>
    </source>
</evidence>
<reference evidence="2 4" key="3">
    <citation type="journal article" date="2016" name="Proc. Natl. Acad. Sci. U.S.A.">
        <title>Comparative genomics of biotechnologically important yeasts.</title>
        <authorList>
            <person name="Riley R."/>
            <person name="Haridas S."/>
            <person name="Wolfe K.H."/>
            <person name="Lopes M.R."/>
            <person name="Hittinger C.T."/>
            <person name="Goeker M."/>
            <person name="Salamov A.A."/>
            <person name="Wisecaver J.H."/>
            <person name="Long T.M."/>
            <person name="Calvey C.H."/>
            <person name="Aerts A.L."/>
            <person name="Barry K.W."/>
            <person name="Choi C."/>
            <person name="Clum A."/>
            <person name="Coughlan A.Y."/>
            <person name="Deshpande S."/>
            <person name="Douglass A.P."/>
            <person name="Hanson S.J."/>
            <person name="Klenk H.-P."/>
            <person name="LaButti K.M."/>
            <person name="Lapidus A."/>
            <person name="Lindquist E.A."/>
            <person name="Lipzen A.M."/>
            <person name="Meier-Kolthoff J.P."/>
            <person name="Ohm R.A."/>
            <person name="Otillar R.P."/>
            <person name="Pangilinan J.L."/>
            <person name="Peng Y."/>
            <person name="Rokas A."/>
            <person name="Rosa C.A."/>
            <person name="Scheuner C."/>
            <person name="Sibirny A.A."/>
            <person name="Slot J.C."/>
            <person name="Stielow J.B."/>
            <person name="Sun H."/>
            <person name="Kurtzman C.P."/>
            <person name="Blackwell M."/>
            <person name="Grigoriev I.V."/>
            <person name="Jeffries T.W."/>
        </authorList>
    </citation>
    <scope>NUCLEOTIDE SEQUENCE [LARGE SCALE GENOMIC DNA]</scope>
    <source>
        <strain evidence="4">ATCC 18201 / CBS 1600 / BCRC 20928 / JCM 3617 / NBRC 0987 / NRRL Y-1542</strain>
        <strain evidence="2">NRRL Y-1542</strain>
    </source>
</reference>
<accession>A0A1E4S8J5</accession>
<keyword evidence="4" id="KW-1185">Reference proteome</keyword>
<dbReference type="AlphaFoldDB" id="A0A0H5BYF7"/>
<dbReference type="EMBL" id="KV453925">
    <property type="protein sequence ID" value="ODV75810.1"/>
    <property type="molecule type" value="Genomic_DNA"/>
</dbReference>
<dbReference type="GeneID" id="30987879"/>
<dbReference type="Proteomes" id="UP000038830">
    <property type="component" value="Unassembled WGS sequence"/>
</dbReference>
<dbReference type="Proteomes" id="UP000094389">
    <property type="component" value="Unassembled WGS sequence"/>
</dbReference>
<protein>
    <submittedName>
        <fullName evidence="1">Uncharacterized protein</fullName>
    </submittedName>
</protein>
<proteinExistence type="predicted"/>
<reference evidence="3" key="2">
    <citation type="journal article" date="2015" name="J. Biotechnol.">
        <title>The structure of the Cyberlindnera jadinii genome and its relation to Candida utilis analyzed by the occurrence of single nucleotide polymorphisms.</title>
        <authorList>
            <person name="Rupp O."/>
            <person name="Brinkrolf K."/>
            <person name="Buerth C."/>
            <person name="Kunigo M."/>
            <person name="Schneider J."/>
            <person name="Jaenicke S."/>
            <person name="Goesmann A."/>
            <person name="Puehler A."/>
            <person name="Jaeger K.-E."/>
            <person name="Ernst J.F."/>
        </authorList>
    </citation>
    <scope>NUCLEOTIDE SEQUENCE [LARGE SCALE GENOMIC DNA]</scope>
    <source>
        <strain evidence="3">ATCC 18201 / CBS 1600 / BCRC 20928 / JCM 3617 / NBRC 0987 / NRRL Y-1542</strain>
    </source>
</reference>
<dbReference type="EMBL" id="CDQK01000001">
    <property type="protein sequence ID" value="CEP20520.1"/>
    <property type="molecule type" value="Genomic_DNA"/>
</dbReference>
<evidence type="ECO:0000313" key="1">
    <source>
        <dbReference type="EMBL" id="CEP20520.1"/>
    </source>
</evidence>
<organism evidence="1 3">
    <name type="scientific">Cyberlindnera jadinii (strain ATCC 18201 / CBS 1600 / BCRC 20928 / JCM 3617 / NBRC 0987 / NRRL Y-1542)</name>
    <name type="common">Torula yeast</name>
    <name type="synonym">Candida utilis</name>
    <dbReference type="NCBI Taxonomy" id="983966"/>
    <lineage>
        <taxon>Eukaryota</taxon>
        <taxon>Fungi</taxon>
        <taxon>Dikarya</taxon>
        <taxon>Ascomycota</taxon>
        <taxon>Saccharomycotina</taxon>
        <taxon>Saccharomycetes</taxon>
        <taxon>Phaffomycetales</taxon>
        <taxon>Phaffomycetaceae</taxon>
        <taxon>Cyberlindnera</taxon>
    </lineage>
</organism>
<reference evidence="1" key="1">
    <citation type="submission" date="2014-12" db="EMBL/GenBank/DDBJ databases">
        <authorList>
            <person name="Jaenicke S."/>
        </authorList>
    </citation>
    <scope>NUCLEOTIDE SEQUENCE [LARGE SCALE GENOMIC DNA]</scope>
    <source>
        <strain evidence="1">CBS1600</strain>
    </source>
</reference>
<dbReference type="RefSeq" id="XP_020072849.1">
    <property type="nucleotide sequence ID" value="XM_020213483.1"/>
</dbReference>
<evidence type="ECO:0000313" key="3">
    <source>
        <dbReference type="Proteomes" id="UP000038830"/>
    </source>
</evidence>
<accession>A0A0H5BYF7</accession>
<evidence type="ECO:0000313" key="4">
    <source>
        <dbReference type="Proteomes" id="UP000094389"/>
    </source>
</evidence>
<sequence>MQNSNLAGESTVSKWHYNKFLYRDIRPCGDVVGRTHPILILRRRIWANWFRGLFKEDSEDYYYSSGLLPSLELANYLKSSTTVEFEESKCRYKSCILKLRSPNNKFFDKARINIIWKDSVSIKMALFRLIEDLNNRCEWYSSSACSSSSHESFKDEHFCTGLPLGEFDLRLVSNVKIPHRHWPSILQKMMDIPLDHSTRKLLTITVPNAVSNTDQSQYILVLKSTSSKTRKYIKSVISKAVKGDWKFTEKANAQAQAN</sequence>